<protein>
    <submittedName>
        <fullName evidence="2">SH3 domain-containing protein</fullName>
    </submittedName>
</protein>
<evidence type="ECO:0000259" key="1">
    <source>
        <dbReference type="Pfam" id="PF08239"/>
    </source>
</evidence>
<dbReference type="Proteomes" id="UP000315540">
    <property type="component" value="Unassembled WGS sequence"/>
</dbReference>
<organism evidence="2 3">
    <name type="scientific">Aquimarina algicola</name>
    <dbReference type="NCBI Taxonomy" id="2589995"/>
    <lineage>
        <taxon>Bacteria</taxon>
        <taxon>Pseudomonadati</taxon>
        <taxon>Bacteroidota</taxon>
        <taxon>Flavobacteriia</taxon>
        <taxon>Flavobacteriales</taxon>
        <taxon>Flavobacteriaceae</taxon>
        <taxon>Aquimarina</taxon>
    </lineage>
</organism>
<evidence type="ECO:0000313" key="2">
    <source>
        <dbReference type="EMBL" id="TPN85869.1"/>
    </source>
</evidence>
<proteinExistence type="predicted"/>
<feature type="domain" description="SH3b" evidence="1">
    <location>
        <begin position="62"/>
        <end position="127"/>
    </location>
</feature>
<dbReference type="AlphaFoldDB" id="A0A504JGF5"/>
<gene>
    <name evidence="2" type="ORF">FHK87_11330</name>
</gene>
<dbReference type="Pfam" id="PF08239">
    <property type="entry name" value="SH3_3"/>
    <property type="match status" value="1"/>
</dbReference>
<sequence>MTIQKYITLLSVIIILVSCKQNQKKPVPVTDNDIVEEKEIIEKNKTPIRSKTDTLYYVYANGLTFREQPSLTAKKISTLKYLEPVYLLKNHPDKQETISDEGNTIIGNWVYVRLLNGKKGYLFNGFLRTVNELDSLPPKGMLAEELLINGKLNIKSTKEEFINVLGKPDSIKSFIVVEDDDLVGEKNEYYYEDIYYIEENVAEYFGTEEGDLMWYDSPETQLFYKNGVAYEELNNEISFLSINFMSDENNFLDYDGFRIDSQTTKQEIITIFPITTKENKWCYENKEEFCSFDFGFMRTKDTGSEISWNLSFTNQKATTFSFYYYD</sequence>
<dbReference type="RefSeq" id="WP_140592867.1">
    <property type="nucleotide sequence ID" value="NZ_VFWZ01000003.1"/>
</dbReference>
<keyword evidence="3" id="KW-1185">Reference proteome</keyword>
<dbReference type="Gene3D" id="2.30.30.40">
    <property type="entry name" value="SH3 Domains"/>
    <property type="match status" value="1"/>
</dbReference>
<dbReference type="EMBL" id="VFWZ01000003">
    <property type="protein sequence ID" value="TPN85869.1"/>
    <property type="molecule type" value="Genomic_DNA"/>
</dbReference>
<reference evidence="2 3" key="1">
    <citation type="submission" date="2019-06" db="EMBL/GenBank/DDBJ databases">
        <authorList>
            <person name="Meng X."/>
        </authorList>
    </citation>
    <scope>NUCLEOTIDE SEQUENCE [LARGE SCALE GENOMIC DNA]</scope>
    <source>
        <strain evidence="2 3">M625</strain>
    </source>
</reference>
<accession>A0A504JGF5</accession>
<evidence type="ECO:0000313" key="3">
    <source>
        <dbReference type="Proteomes" id="UP000315540"/>
    </source>
</evidence>
<dbReference type="InterPro" id="IPR003646">
    <property type="entry name" value="SH3-like_bac-type"/>
</dbReference>
<name>A0A504JGF5_9FLAO</name>
<dbReference type="PROSITE" id="PS51257">
    <property type="entry name" value="PROKAR_LIPOPROTEIN"/>
    <property type="match status" value="1"/>
</dbReference>
<comment type="caution">
    <text evidence="2">The sequence shown here is derived from an EMBL/GenBank/DDBJ whole genome shotgun (WGS) entry which is preliminary data.</text>
</comment>
<dbReference type="OrthoDB" id="883995at2"/>